<evidence type="ECO:0000256" key="5">
    <source>
        <dbReference type="ARBA" id="ARBA00022692"/>
    </source>
</evidence>
<evidence type="ECO:0000256" key="7">
    <source>
        <dbReference type="ARBA" id="ARBA00023136"/>
    </source>
</evidence>
<keyword evidence="5 8" id="KW-0812">Transmembrane</keyword>
<dbReference type="Proteomes" id="UP001221898">
    <property type="component" value="Unassembled WGS sequence"/>
</dbReference>
<evidence type="ECO:0000313" key="9">
    <source>
        <dbReference type="EMBL" id="KAJ8386700.1"/>
    </source>
</evidence>
<feature type="transmembrane region" description="Helical" evidence="8">
    <location>
        <begin position="65"/>
        <end position="90"/>
    </location>
</feature>
<protein>
    <recommendedName>
        <fullName evidence="8">Glycosyltransferase family 92 protein</fullName>
        <ecNumber evidence="8">2.4.1.-</ecNumber>
    </recommendedName>
</protein>
<dbReference type="Pfam" id="PF01697">
    <property type="entry name" value="Glyco_transf_92"/>
    <property type="match status" value="1"/>
</dbReference>
<evidence type="ECO:0000256" key="1">
    <source>
        <dbReference type="ARBA" id="ARBA00004167"/>
    </source>
</evidence>
<keyword evidence="4 8" id="KW-0808">Transferase</keyword>
<gene>
    <name evidence="9" type="ORF">AAFF_G00166490</name>
</gene>
<sequence>MYKQFTHVKSSTSSANILFFSRASSVNDCRTLEKSPHSALLRSRRETMNSHEPNSMLRCTPKHKLLIVIMVICVSGWALFCFLQGATGWFDYSDPMFETEWSGQCGRNVTGETAVPVRDSEAFLMSAFLDERVAAGTLRVIGVAHRTSLQRLYCHVCTGTKVFTSPTQVLLHSDHFGFPYTTADFLCQVPKKAGQALAVSITTQRLPDPADSFLQIHDTARPASMAPLPRQFSVCISTLFGNYSNILQFVQSMEMYRILGAEKVFVYKTDCSPLLQKFLDHYSSQGLLEVVAWDVGRHLRMSNSYKPSLGPGDLHYHGQIAALNDCIYRNMASSTYVVLLDMDEVIVPRMHHSWVDMMAFLSLHHLDVASFTFENSVFRYDVSGDGGRFDIWPTVPGVNILRHVHREPLRPYVFNACKLVLNPRAVVWTSVHNTLWQHGATLRVPSSVARLHHYRSPDDILVQRSQLVRDTTLWKYSSPLIRNVNHTLSQVLRPSGA</sequence>
<dbReference type="EC" id="2.4.1.-" evidence="8"/>
<evidence type="ECO:0000256" key="8">
    <source>
        <dbReference type="RuleBase" id="RU366017"/>
    </source>
</evidence>
<reference evidence="9" key="1">
    <citation type="journal article" date="2023" name="Science">
        <title>Genome structures resolve the early diversification of teleost fishes.</title>
        <authorList>
            <person name="Parey E."/>
            <person name="Louis A."/>
            <person name="Montfort J."/>
            <person name="Bouchez O."/>
            <person name="Roques C."/>
            <person name="Iampietro C."/>
            <person name="Lluch J."/>
            <person name="Castinel A."/>
            <person name="Donnadieu C."/>
            <person name="Desvignes T."/>
            <person name="Floi Bucao C."/>
            <person name="Jouanno E."/>
            <person name="Wen M."/>
            <person name="Mejri S."/>
            <person name="Dirks R."/>
            <person name="Jansen H."/>
            <person name="Henkel C."/>
            <person name="Chen W.J."/>
            <person name="Zahm M."/>
            <person name="Cabau C."/>
            <person name="Klopp C."/>
            <person name="Thompson A.W."/>
            <person name="Robinson-Rechavi M."/>
            <person name="Braasch I."/>
            <person name="Lecointre G."/>
            <person name="Bobe J."/>
            <person name="Postlethwait J.H."/>
            <person name="Berthelot C."/>
            <person name="Roest Crollius H."/>
            <person name="Guiguen Y."/>
        </authorList>
    </citation>
    <scope>NUCLEOTIDE SEQUENCE</scope>
    <source>
        <strain evidence="9">NC1722</strain>
    </source>
</reference>
<evidence type="ECO:0000256" key="4">
    <source>
        <dbReference type="ARBA" id="ARBA00022679"/>
    </source>
</evidence>
<evidence type="ECO:0000313" key="10">
    <source>
        <dbReference type="Proteomes" id="UP001221898"/>
    </source>
</evidence>
<dbReference type="GO" id="GO:0016757">
    <property type="term" value="F:glycosyltransferase activity"/>
    <property type="evidence" value="ECO:0007669"/>
    <property type="project" value="UniProtKB-UniRule"/>
</dbReference>
<organism evidence="9 10">
    <name type="scientific">Aldrovandia affinis</name>
    <dbReference type="NCBI Taxonomy" id="143900"/>
    <lineage>
        <taxon>Eukaryota</taxon>
        <taxon>Metazoa</taxon>
        <taxon>Chordata</taxon>
        <taxon>Craniata</taxon>
        <taxon>Vertebrata</taxon>
        <taxon>Euteleostomi</taxon>
        <taxon>Actinopterygii</taxon>
        <taxon>Neopterygii</taxon>
        <taxon>Teleostei</taxon>
        <taxon>Notacanthiformes</taxon>
        <taxon>Halosauridae</taxon>
        <taxon>Aldrovandia</taxon>
    </lineage>
</organism>
<dbReference type="InterPro" id="IPR008166">
    <property type="entry name" value="Glyco_transf_92"/>
</dbReference>
<dbReference type="PANTHER" id="PTHR21461">
    <property type="entry name" value="GLYCOSYLTRANSFERASE FAMILY 92 PROTEIN"/>
    <property type="match status" value="1"/>
</dbReference>
<keyword evidence="7 8" id="KW-0472">Membrane</keyword>
<dbReference type="GO" id="GO:0005737">
    <property type="term" value="C:cytoplasm"/>
    <property type="evidence" value="ECO:0007669"/>
    <property type="project" value="TreeGrafter"/>
</dbReference>
<keyword evidence="10" id="KW-1185">Reference proteome</keyword>
<keyword evidence="3 8" id="KW-0328">Glycosyltransferase</keyword>
<dbReference type="AlphaFoldDB" id="A0AAD7W7Y2"/>
<dbReference type="GO" id="GO:0016020">
    <property type="term" value="C:membrane"/>
    <property type="evidence" value="ECO:0007669"/>
    <property type="project" value="UniProtKB-SubCell"/>
</dbReference>
<evidence type="ECO:0000256" key="6">
    <source>
        <dbReference type="ARBA" id="ARBA00022989"/>
    </source>
</evidence>
<evidence type="ECO:0000256" key="3">
    <source>
        <dbReference type="ARBA" id="ARBA00022676"/>
    </source>
</evidence>
<dbReference type="EMBL" id="JAINUG010000223">
    <property type="protein sequence ID" value="KAJ8386700.1"/>
    <property type="molecule type" value="Genomic_DNA"/>
</dbReference>
<proteinExistence type="inferred from homology"/>
<comment type="similarity">
    <text evidence="2 8">Belongs to the glycosyltransferase 92 family.</text>
</comment>
<evidence type="ECO:0000256" key="2">
    <source>
        <dbReference type="ARBA" id="ARBA00007647"/>
    </source>
</evidence>
<comment type="caution">
    <text evidence="9">The sequence shown here is derived from an EMBL/GenBank/DDBJ whole genome shotgun (WGS) entry which is preliminary data.</text>
</comment>
<keyword evidence="6 8" id="KW-1133">Transmembrane helix</keyword>
<comment type="subcellular location">
    <subcellularLocation>
        <location evidence="1">Membrane</location>
        <topology evidence="1">Single-pass membrane protein</topology>
    </subcellularLocation>
</comment>
<name>A0AAD7W7Y2_9TELE</name>
<dbReference type="PANTHER" id="PTHR21461:SF52">
    <property type="entry name" value="GLYCOSYLTRANSFERASE FAMILY 92 PROTEIN"/>
    <property type="match status" value="1"/>
</dbReference>
<accession>A0AAD7W7Y2</accession>